<evidence type="ECO:0000313" key="1">
    <source>
        <dbReference type="EMBL" id="MDV6224918.1"/>
    </source>
</evidence>
<dbReference type="Proteomes" id="UP001185659">
    <property type="component" value="Unassembled WGS sequence"/>
</dbReference>
<sequence length="92" mass="10265">MLIDCPHCGPRDLAEFSYQGDATRTRPDPASTDTQAWLDYVYNRPNPAGRHREYWQHAGGCRAYLVVERDTLTHEIHAVAPVRGNAKSGDAA</sequence>
<keyword evidence="2" id="KW-1185">Reference proteome</keyword>
<name>A0ABU4AFA1_9HYPH</name>
<gene>
    <name evidence="1" type="ORF">R2G56_01340</name>
</gene>
<proteinExistence type="predicted"/>
<reference evidence="1 2" key="1">
    <citation type="submission" date="2023-10" db="EMBL/GenBank/DDBJ databases">
        <authorList>
            <person name="Venkata Ramana C."/>
            <person name="Sasikala C."/>
            <person name="Dhurka M."/>
        </authorList>
    </citation>
    <scope>NUCLEOTIDE SEQUENCE [LARGE SCALE GENOMIC DNA]</scope>
    <source>
        <strain evidence="1 2">KCTC 32151</strain>
    </source>
</reference>
<organism evidence="1 2">
    <name type="scientific">Nitratireductor aquimarinus</name>
    <dbReference type="NCBI Taxonomy" id="889300"/>
    <lineage>
        <taxon>Bacteria</taxon>
        <taxon>Pseudomonadati</taxon>
        <taxon>Pseudomonadota</taxon>
        <taxon>Alphaproteobacteria</taxon>
        <taxon>Hyphomicrobiales</taxon>
        <taxon>Phyllobacteriaceae</taxon>
        <taxon>Nitratireductor</taxon>
    </lineage>
</organism>
<comment type="caution">
    <text evidence="1">The sequence shown here is derived from an EMBL/GenBank/DDBJ whole genome shotgun (WGS) entry which is preliminary data.</text>
</comment>
<dbReference type="EMBL" id="JAWLIP010000001">
    <property type="protein sequence ID" value="MDV6224918.1"/>
    <property type="molecule type" value="Genomic_DNA"/>
</dbReference>
<evidence type="ECO:0000313" key="2">
    <source>
        <dbReference type="Proteomes" id="UP001185659"/>
    </source>
</evidence>
<protein>
    <submittedName>
        <fullName evidence="1">Sarcosine oxidase subunit delta family protein</fullName>
    </submittedName>
</protein>
<accession>A0ABU4AFA1</accession>
<dbReference type="InterPro" id="IPR006279">
    <property type="entry name" value="SoxD"/>
</dbReference>
<dbReference type="Gene3D" id="3.30.2270.10">
    <property type="entry name" value="Folate-binding superfamily"/>
    <property type="match status" value="1"/>
</dbReference>
<dbReference type="Pfam" id="PF04267">
    <property type="entry name" value="SoxD"/>
    <property type="match status" value="1"/>
</dbReference>
<dbReference type="NCBIfam" id="TIGR01374">
    <property type="entry name" value="soxD"/>
    <property type="match status" value="1"/>
</dbReference>
<dbReference type="InterPro" id="IPR038561">
    <property type="entry name" value="SoxD_sf"/>
</dbReference>
<dbReference type="RefSeq" id="WP_317560227.1">
    <property type="nucleotide sequence ID" value="NZ_JAWLIP010000001.1"/>
</dbReference>